<dbReference type="PANTHER" id="PTHR45615:SF66">
    <property type="entry name" value="CARD DOMAIN-CONTAINING PROTEIN"/>
    <property type="match status" value="1"/>
</dbReference>
<protein>
    <submittedName>
        <fullName evidence="5">Microtubule-actin cross-linking factor 1</fullName>
    </submittedName>
</protein>
<dbReference type="EMBL" id="UZAE01014849">
    <property type="protein sequence ID" value="VDO14620.1"/>
    <property type="molecule type" value="Genomic_DNA"/>
</dbReference>
<sequence>MWTNEMERISQELKQLAESVESTRADTTDVTSHRANQVAQQLEAVRLLKARWKALRPQTETVLSLLSSSGPKGAPKITMESTHHTVPRRYTLVGEQIRGLFSLLQGMNTKLEGELDEQDKFANNVEKLIHMITVAEKRLSRVTGIWIPSAPILLSTHPHVSLNRSQSQTDDAKRTKETDSTSEKIVDGYMNLQEAIEELKSLFSEISVHIHTTIESLMSQVKQLDTEEATAQERLQFLSREISLLALRALKRQYICEVSHAYEQHRSAWFGKLRGLRSIQEKLIQAGTTVEILNDLPESEETSKLLKTIPVDRSYEEDCIDWLKALNGTKVEILGYKLTSEQPKIPDYFQGVEEEAKFEKDFTPQELDTASIATGIFFVTGRRDEILVASSSLEPFSFYVDVGRIISDSDKLKTGMINHWNSLNVYCTNWLQFTKGSDEFAEYTKDFLEKTLSLVKSAVELTNTRLDRPGNQNRLGEISTQLRQWQEVFESPTKADESTDIPLVSRLFELQKDGEKLIELAPSRTLVVRAMLDRNRTVLLNVSIRLSEIAYQLERLIKAYESREIAIRNVNEVVKEVEQQAGFRSVSNLATNLLGIEISPDLIAADELIGVSSLKMEMSYKSDLEGLLEVVQSSRDLEKLVSKLSKARTYLRAHLPSKLMHLQQSSSAAICAFDVIMDETNSKPSVERLEDDTLRNRIVSRSQRLSDILDESVKMLEEKHQTMTLIETNIDNINSWVNELLPRVQSAIHLLSVSTNESVIPEAIQFTEGVEDPADLLEVFNAEQEHYSKLSELTKLEIDSDSEILSNVFDSQTKTIADRFGGLISAVSGMEDLWKSYLAQDDAVNNELNRESDQLKVLIDRLDKISLQSGPSLALASNSKDRIEVISVLVDLFEEAQQIRSEYMDMISRVEVLSNRCFNRDSFRMHLKRRKLLRYQLGDEKGKKEEPETKPKDQLDSLSKNCANLSFRLASVDTQVKRCMGGICKTISKVQNDASNSWSIELNALSERLEKLGSFAELPLLLKVDQQDSVSSYFSERKREVQDSKKRIDNLEAELSCIVELYKMVQRFQHCENGPATFALGDDLFNTKNRTMIAALRQNLIEYAIHVGELQSTLNEMLTSISKITLVLEDLHKRLEIALSNIEAALDLSSCEIALAQFSSIKNDLEPLRSELKSLQTLGNQSNSAMHACISKGASLIASLGTSNTSEQTSYSPQDTLSHFTTDFASLDKKFHWMACIIDEADDRLSALISCFNQYDHRVAEAKTWLHQSQTSLKLKSERTNAANSLDTEEAEMYLAMIQSFVSGFNDGKRLVNVMEGAALDLQSEAVEVNRWMGNIRQAPYFHSSSNSISSPLPIFREGLMRTNDKLKDDLANYLTQLNAEKKRAEIQLTTCSTFYSNCSRFIDWLSECESKWAIPTVGTKDPQVAANEESFFWEKQALVSTYKQRMTDVQVHEVLLKDLFKSADLEYESGANGSLSGVHSRLIDAKKRFTWLQQCVATRFTATEDQVKRAEENEALQRAFFRSVESVQRRFTALEWEIVEISTWEKLNPITSEPIIEMLEEVVVQLSNSLQLITEFSRELETALETVGDAPNSPRLADETREMLLKLRNLRLNTEKYIKACLALSNSYRILNNDIGKFKARIAEKAYISELTSPDVCRLTNEEWSSLRNDILVEQSVLWQIEEELNNENFDEKFNNTESAFDEFLNAIGEVAQTSASQCSAAHKFKSRLLQLRELYASCKKNVSDYQAGLDTQLSKGDLYHDELSMCQDRLNNIEADLGDILNSAVLRGDIKTWTPDTQDLVIKVTAVERRLCDFQTKELESLMVIAQSGEEFLPLAAQAVQDRWSDLVNRAMNARSIAELALTSIQDSADAFVNMVTWIREAEGRLIAIINKPVDEPSRPFLDSDEPRFIVSEWNGLAEAQSLRFSKLMKLHTESVARRKVVLSTTEELGKLKGPPPSKADSSVIRGLEQELADSYADLIEHSQTAVNSEQDAVKNTQAAIEDANAAVNATEKLSDRANNLLFREELGVSLEWQQTCFSDFLSIELATVRELIERSRKWISVLPQPDVQFAEAISSKLMDEVTKIEARINERVELIGKFQSGLNEILQRIDEEEAWQTTLCSELNPAFRDAPNDLKKKREMIDYFEGKLTGIDNHIELAKRISMDFEKLTSGEGKMLAIPHETISRIQALHQSLVLQQQTAESQRLRWIQISDQHICFVRDLCETYYLTLCIAAKLTKCFDVFQEVCKTGIPSAEVIEWARETCLPSEEYRDVLDALKGLNDKFNLICSLEGNEGESRISSCLKNLNHYTRSFEQVIEGRQTLLDRVGIRVSEFSRCAKRFAQTIDTSNSIFQQTLNASAIPTNTALLTLLDDVKNDLSQESNNLEKEKAAIQTLVRDICSGGLQSPFLPELDEGVAEGVKWEKKSIKTTPDPPETCSLDASGILNELTEKKSALINILTNLYEMADKFSNTAKRQRRARKACQDWISETSKQLEVCRSLTIEHLSSSSSPQTISIHQKANNLRMRHGRINVGSVNHQLTLIILKIFILLF</sequence>
<evidence type="ECO:0000256" key="2">
    <source>
        <dbReference type="SAM" id="MobiDB-lite"/>
    </source>
</evidence>
<keyword evidence="4" id="KW-1185">Reference proteome</keyword>
<dbReference type="WBParaSite" id="HNAJ_0001300901-mRNA-1">
    <property type="protein sequence ID" value="HNAJ_0001300901-mRNA-1"/>
    <property type="gene ID" value="HNAJ_0001300901"/>
</dbReference>
<evidence type="ECO:0000256" key="1">
    <source>
        <dbReference type="SAM" id="Coils"/>
    </source>
</evidence>
<feature type="coiled-coil region" evidence="1">
    <location>
        <begin position="1034"/>
        <end position="1061"/>
    </location>
</feature>
<feature type="coiled-coil region" evidence="1">
    <location>
        <begin position="1989"/>
        <end position="2023"/>
    </location>
</feature>
<accession>A0A0R3TYR0</accession>
<reference evidence="3 4" key="2">
    <citation type="submission" date="2018-11" db="EMBL/GenBank/DDBJ databases">
        <authorList>
            <consortium name="Pathogen Informatics"/>
        </authorList>
    </citation>
    <scope>NUCLEOTIDE SEQUENCE [LARGE SCALE GENOMIC DNA]</scope>
</reference>
<gene>
    <name evidence="3" type="ORF">HNAJ_LOCUS12983</name>
</gene>
<feature type="coiled-coil region" evidence="1">
    <location>
        <begin position="1357"/>
        <end position="1388"/>
    </location>
</feature>
<feature type="compositionally biased region" description="Basic and acidic residues" evidence="2">
    <location>
        <begin position="170"/>
        <end position="180"/>
    </location>
</feature>
<dbReference type="OrthoDB" id="6281854at2759"/>
<evidence type="ECO:0000313" key="3">
    <source>
        <dbReference type="EMBL" id="VDO14620.1"/>
    </source>
</evidence>
<dbReference type="Gene3D" id="1.20.58.60">
    <property type="match status" value="1"/>
</dbReference>
<reference evidence="5" key="1">
    <citation type="submission" date="2017-02" db="UniProtKB">
        <authorList>
            <consortium name="WormBaseParasite"/>
        </authorList>
    </citation>
    <scope>IDENTIFICATION</scope>
</reference>
<feature type="region of interest" description="Disordered" evidence="2">
    <location>
        <begin position="161"/>
        <end position="180"/>
    </location>
</feature>
<organism evidence="5">
    <name type="scientific">Rodentolepis nana</name>
    <name type="common">Dwarf tapeworm</name>
    <name type="synonym">Hymenolepis nana</name>
    <dbReference type="NCBI Taxonomy" id="102285"/>
    <lineage>
        <taxon>Eukaryota</taxon>
        <taxon>Metazoa</taxon>
        <taxon>Spiralia</taxon>
        <taxon>Lophotrochozoa</taxon>
        <taxon>Platyhelminthes</taxon>
        <taxon>Cestoda</taxon>
        <taxon>Eucestoda</taxon>
        <taxon>Cyclophyllidea</taxon>
        <taxon>Hymenolepididae</taxon>
        <taxon>Rodentolepis</taxon>
    </lineage>
</organism>
<dbReference type="STRING" id="102285.A0A0R3TYR0"/>
<keyword evidence="1" id="KW-0175">Coiled coil</keyword>
<proteinExistence type="predicted"/>
<dbReference type="Proteomes" id="UP000278807">
    <property type="component" value="Unassembled WGS sequence"/>
</dbReference>
<evidence type="ECO:0000313" key="5">
    <source>
        <dbReference type="WBParaSite" id="HNAJ_0001300901-mRNA-1"/>
    </source>
</evidence>
<evidence type="ECO:0000313" key="4">
    <source>
        <dbReference type="Proteomes" id="UP000278807"/>
    </source>
</evidence>
<feature type="coiled-coil region" evidence="1">
    <location>
        <begin position="2370"/>
        <end position="2400"/>
    </location>
</feature>
<feature type="coiled-coil region" evidence="1">
    <location>
        <begin position="214"/>
        <end position="241"/>
    </location>
</feature>
<dbReference type="PANTHER" id="PTHR45615">
    <property type="entry name" value="MYOSIN HEAVY CHAIN, NON-MUSCLE"/>
    <property type="match status" value="1"/>
</dbReference>
<name>A0A0R3TYR0_RODNA</name>